<evidence type="ECO:0000313" key="3">
    <source>
        <dbReference type="Proteomes" id="UP000054988"/>
    </source>
</evidence>
<name>A0A0W0G3Z9_MONRR</name>
<accession>A0A0W0G3Z9</accession>
<comment type="caution">
    <text evidence="2">The sequence shown here is derived from an EMBL/GenBank/DDBJ whole genome shotgun (WGS) entry which is preliminary data.</text>
</comment>
<dbReference type="Proteomes" id="UP000054988">
    <property type="component" value="Unassembled WGS sequence"/>
</dbReference>
<keyword evidence="1" id="KW-1133">Transmembrane helix</keyword>
<reference evidence="2 3" key="1">
    <citation type="submission" date="2015-12" db="EMBL/GenBank/DDBJ databases">
        <title>Draft genome sequence of Moniliophthora roreri, the causal agent of frosty pod rot of cacao.</title>
        <authorList>
            <person name="Aime M.C."/>
            <person name="Diaz-Valderrama J.R."/>
            <person name="Kijpornyongpan T."/>
            <person name="Phillips-Mora W."/>
        </authorList>
    </citation>
    <scope>NUCLEOTIDE SEQUENCE [LARGE SCALE GENOMIC DNA]</scope>
    <source>
        <strain evidence="2 3">MCA 2952</strain>
    </source>
</reference>
<dbReference type="EMBL" id="LATX01001232">
    <property type="protein sequence ID" value="KTB43192.1"/>
    <property type="molecule type" value="Genomic_DNA"/>
</dbReference>
<dbReference type="AlphaFoldDB" id="A0A0W0G3Z9"/>
<sequence>MDNQTPQDPITLNLPEEYENLPAPSNKDGGFFRLLWACLITILGWFSIIVGNTSRATMATEQIALAAKHYKNKEPKVDVETPEKYYGELEKADTFIVSLTLYFLGQRIKDDGNMIIIALSLITGGANDIAGNWADLQQKLIIAQDKDQISTWKEF</sequence>
<keyword evidence="1" id="KW-0472">Membrane</keyword>
<organism evidence="2 3">
    <name type="scientific">Moniliophthora roreri</name>
    <name type="common">Frosty pod rot fungus</name>
    <name type="synonym">Monilia roreri</name>
    <dbReference type="NCBI Taxonomy" id="221103"/>
    <lineage>
        <taxon>Eukaryota</taxon>
        <taxon>Fungi</taxon>
        <taxon>Dikarya</taxon>
        <taxon>Basidiomycota</taxon>
        <taxon>Agaricomycotina</taxon>
        <taxon>Agaricomycetes</taxon>
        <taxon>Agaricomycetidae</taxon>
        <taxon>Agaricales</taxon>
        <taxon>Marasmiineae</taxon>
        <taxon>Marasmiaceae</taxon>
        <taxon>Moniliophthora</taxon>
    </lineage>
</organism>
<evidence type="ECO:0000313" key="2">
    <source>
        <dbReference type="EMBL" id="KTB43192.1"/>
    </source>
</evidence>
<evidence type="ECO:0000256" key="1">
    <source>
        <dbReference type="SAM" id="Phobius"/>
    </source>
</evidence>
<feature type="transmembrane region" description="Helical" evidence="1">
    <location>
        <begin position="31"/>
        <end position="50"/>
    </location>
</feature>
<keyword evidence="1" id="KW-0812">Transmembrane</keyword>
<gene>
    <name evidence="2" type="ORF">WG66_4231</name>
</gene>
<proteinExistence type="predicted"/>
<protein>
    <submittedName>
        <fullName evidence="2">Uncharacterized protein</fullName>
    </submittedName>
</protein>